<proteinExistence type="predicted"/>
<evidence type="ECO:0000313" key="1">
    <source>
        <dbReference type="EMBL" id="GEZ51057.1"/>
    </source>
</evidence>
<dbReference type="EMBL" id="BKCJ010287772">
    <property type="protein sequence ID" value="GEZ51057.1"/>
    <property type="molecule type" value="Genomic_DNA"/>
</dbReference>
<organism evidence="1">
    <name type="scientific">Tanacetum cinerariifolium</name>
    <name type="common">Dalmatian daisy</name>
    <name type="synonym">Chrysanthemum cinerariifolium</name>
    <dbReference type="NCBI Taxonomy" id="118510"/>
    <lineage>
        <taxon>Eukaryota</taxon>
        <taxon>Viridiplantae</taxon>
        <taxon>Streptophyta</taxon>
        <taxon>Embryophyta</taxon>
        <taxon>Tracheophyta</taxon>
        <taxon>Spermatophyta</taxon>
        <taxon>Magnoliopsida</taxon>
        <taxon>eudicotyledons</taxon>
        <taxon>Gunneridae</taxon>
        <taxon>Pentapetalae</taxon>
        <taxon>asterids</taxon>
        <taxon>campanulids</taxon>
        <taxon>Asterales</taxon>
        <taxon>Asteraceae</taxon>
        <taxon>Asteroideae</taxon>
        <taxon>Anthemideae</taxon>
        <taxon>Anthemidinae</taxon>
        <taxon>Tanacetum</taxon>
    </lineage>
</organism>
<name>A0A699IDU5_TANCI</name>
<dbReference type="AlphaFoldDB" id="A0A699IDU5"/>
<gene>
    <name evidence="1" type="ORF">Tci_523030</name>
</gene>
<reference evidence="1" key="1">
    <citation type="journal article" date="2019" name="Sci. Rep.">
        <title>Draft genome of Tanacetum cinerariifolium, the natural source of mosquito coil.</title>
        <authorList>
            <person name="Yamashiro T."/>
            <person name="Shiraishi A."/>
            <person name="Satake H."/>
            <person name="Nakayama K."/>
        </authorList>
    </citation>
    <scope>NUCLEOTIDE SEQUENCE</scope>
</reference>
<dbReference type="GO" id="GO:0003746">
    <property type="term" value="F:translation elongation factor activity"/>
    <property type="evidence" value="ECO:0007669"/>
    <property type="project" value="UniProtKB-KW"/>
</dbReference>
<accession>A0A699IDU5</accession>
<sequence>MFNPKSLLDAYHLAKWQESLNDIMRKNSNTSLSSSSKIDHSKEVKEDKIELEFRGDGKDNEGQSSGEEINKFGIKVLEVPYEETIEGIGMKLKESVELDGNNMEMDGKCLEGIDDFVNKDYKIEENKNEIGIKSRKLTELVDKNMNKVSFDISKDVDTWETFSNDTKIDSKDWVACDSNCEESEIFITSNKLESHTLVELSKERNKDDKSALIRVTEDEDCGLVGKFSSDLRVKFDCVGLIFVEASTVVEKHKASVTNIKRDTTYDILINQ</sequence>
<protein>
    <submittedName>
        <fullName evidence="1">Mitochondrial translation elongation factor G</fullName>
    </submittedName>
</protein>
<comment type="caution">
    <text evidence="1">The sequence shown here is derived from an EMBL/GenBank/DDBJ whole genome shotgun (WGS) entry which is preliminary data.</text>
</comment>
<keyword evidence="1" id="KW-0251">Elongation factor</keyword>
<keyword evidence="1" id="KW-0648">Protein biosynthesis</keyword>